<dbReference type="InterPro" id="IPR018090">
    <property type="entry name" value="Pyrmidine_PPas_bac/euk"/>
</dbReference>
<keyword evidence="5" id="KW-0808">Transferase</keyword>
<dbReference type="FunFam" id="3.40.1030.10:FF:000003">
    <property type="entry name" value="Pyrimidine-nucleoside phosphorylase"/>
    <property type="match status" value="1"/>
</dbReference>
<dbReference type="InterPro" id="IPR000312">
    <property type="entry name" value="Glycosyl_Trfase_fam3"/>
</dbReference>
<comment type="catalytic activity">
    <reaction evidence="6">
        <text>thymidine + phosphate = 2-deoxy-alpha-D-ribose 1-phosphate + thymine</text>
        <dbReference type="Rhea" id="RHEA:16037"/>
        <dbReference type="ChEBI" id="CHEBI:17748"/>
        <dbReference type="ChEBI" id="CHEBI:17821"/>
        <dbReference type="ChEBI" id="CHEBI:43474"/>
        <dbReference type="ChEBI" id="CHEBI:57259"/>
        <dbReference type="EC" id="2.4.2.4"/>
    </reaction>
</comment>
<dbReference type="EMBL" id="FOCM01000007">
    <property type="protein sequence ID" value="SEN88156.1"/>
    <property type="molecule type" value="Genomic_DNA"/>
</dbReference>
<dbReference type="EC" id="2.4.2.4" evidence="3"/>
<dbReference type="AlphaFoldDB" id="A0A1H8K6Q9"/>
<dbReference type="InterPro" id="IPR035902">
    <property type="entry name" value="Nuc_phospho_transferase"/>
</dbReference>
<gene>
    <name evidence="8" type="ORF">SAMN04488011_107108</name>
</gene>
<reference evidence="9" key="1">
    <citation type="submission" date="2016-10" db="EMBL/GenBank/DDBJ databases">
        <authorList>
            <person name="Varghese N."/>
            <person name="Submissions S."/>
        </authorList>
    </citation>
    <scope>NUCLEOTIDE SEQUENCE [LARGE SCALE GENOMIC DNA]</scope>
    <source>
        <strain evidence="9">DSM 26893</strain>
    </source>
</reference>
<evidence type="ECO:0000256" key="5">
    <source>
        <dbReference type="ARBA" id="ARBA00022679"/>
    </source>
</evidence>
<comment type="similarity">
    <text evidence="1">Belongs to the thymidine/pyrimidine-nucleoside phosphorylase family.</text>
</comment>
<dbReference type="GO" id="GO:0006213">
    <property type="term" value="P:pyrimidine nucleoside metabolic process"/>
    <property type="evidence" value="ECO:0007669"/>
    <property type="project" value="InterPro"/>
</dbReference>
<dbReference type="OrthoDB" id="9763887at2"/>
<evidence type="ECO:0000256" key="2">
    <source>
        <dbReference type="ARBA" id="ARBA00011738"/>
    </source>
</evidence>
<evidence type="ECO:0000313" key="9">
    <source>
        <dbReference type="Proteomes" id="UP000199372"/>
    </source>
</evidence>
<dbReference type="Gene3D" id="3.90.1170.30">
    <property type="entry name" value="Pyrimidine nucleoside phosphorylase-like, C-terminal domain"/>
    <property type="match status" value="1"/>
</dbReference>
<dbReference type="PANTHER" id="PTHR10515:SF0">
    <property type="entry name" value="THYMIDINE PHOSPHORYLASE"/>
    <property type="match status" value="1"/>
</dbReference>
<dbReference type="NCBIfam" id="NF004490">
    <property type="entry name" value="PRK05820.1"/>
    <property type="match status" value="1"/>
</dbReference>
<dbReference type="SUPFAM" id="SSF52418">
    <property type="entry name" value="Nucleoside phosphorylase/phosphoribosyltransferase catalytic domain"/>
    <property type="match status" value="1"/>
</dbReference>
<evidence type="ECO:0000256" key="1">
    <source>
        <dbReference type="ARBA" id="ARBA00006915"/>
    </source>
</evidence>
<protein>
    <recommendedName>
        <fullName evidence="3">thymidine phosphorylase</fullName>
        <ecNumber evidence="3">2.4.2.4</ecNumber>
    </recommendedName>
</protein>
<dbReference type="PANTHER" id="PTHR10515">
    <property type="entry name" value="THYMIDINE PHOSPHORYLASE"/>
    <property type="match status" value="1"/>
</dbReference>
<organism evidence="8 9">
    <name type="scientific">Palleronia pelagia</name>
    <dbReference type="NCBI Taxonomy" id="387096"/>
    <lineage>
        <taxon>Bacteria</taxon>
        <taxon>Pseudomonadati</taxon>
        <taxon>Pseudomonadota</taxon>
        <taxon>Alphaproteobacteria</taxon>
        <taxon>Rhodobacterales</taxon>
        <taxon>Roseobacteraceae</taxon>
        <taxon>Palleronia</taxon>
    </lineage>
</organism>
<sequence length="436" mass="43701">MSVRDTLAILRRGDVPAAADLAAFAAGLADGRVTDAQAGAFAMGVCRGPGLGEAGRVALTAGMADSGDRLTWDLPGPVVDKHSTGGVGDPVSLILAPALAALGGFVPMISGRGLGHTGGTLDKLEAIPGLSVALDHDAFERVVRDTGSAIVAASRAIAPADKRLYAIRDVTATVDQVDLICASILSKKLAAGLGALVLDVKCGSGAFMRDPAAARDLARVLVETATGAGLPTRALITAMDQPLAPAMGNATEIRAVMAVLDGRATDSRLAHVTAALGGELLHMAGLADSREDGAARISEAITDGRAMERFAAMVAGQGGPSDFAATWDEVLPRAPVIRDIPAPTDGYLAKADGTALGQAVVALGGGRARDGDAIDPSVGLDAIAPLGARLAKGDPLARVHAADEAAADRAAAAVVAALTLSDKAPDATTLIAERIA</sequence>
<dbReference type="InterPro" id="IPR036566">
    <property type="entry name" value="PYNP-like_C_sf"/>
</dbReference>
<dbReference type="Gene3D" id="1.20.970.10">
    <property type="entry name" value="Transferase, Pyrimidine Nucleoside Phosphorylase, Chain C"/>
    <property type="match status" value="1"/>
</dbReference>
<dbReference type="PIRSF" id="PIRSF000478">
    <property type="entry name" value="TP_PyNP"/>
    <property type="match status" value="1"/>
</dbReference>
<dbReference type="SMART" id="SM00941">
    <property type="entry name" value="PYNP_C"/>
    <property type="match status" value="1"/>
</dbReference>
<dbReference type="GO" id="GO:0009032">
    <property type="term" value="F:thymidine phosphorylase activity"/>
    <property type="evidence" value="ECO:0007669"/>
    <property type="project" value="UniProtKB-EC"/>
</dbReference>
<evidence type="ECO:0000256" key="3">
    <source>
        <dbReference type="ARBA" id="ARBA00011892"/>
    </source>
</evidence>
<comment type="subunit">
    <text evidence="2">Homodimer.</text>
</comment>
<dbReference type="SUPFAM" id="SSF47648">
    <property type="entry name" value="Nucleoside phosphorylase/phosphoribosyltransferase N-terminal domain"/>
    <property type="match status" value="1"/>
</dbReference>
<name>A0A1H8K6Q9_9RHOB</name>
<dbReference type="GO" id="GO:0006206">
    <property type="term" value="P:pyrimidine nucleobase metabolic process"/>
    <property type="evidence" value="ECO:0007669"/>
    <property type="project" value="InterPro"/>
</dbReference>
<evidence type="ECO:0000259" key="7">
    <source>
        <dbReference type="SMART" id="SM00941"/>
    </source>
</evidence>
<evidence type="ECO:0000256" key="6">
    <source>
        <dbReference type="ARBA" id="ARBA00048550"/>
    </source>
</evidence>
<dbReference type="Pfam" id="PF07831">
    <property type="entry name" value="PYNP_C"/>
    <property type="match status" value="1"/>
</dbReference>
<dbReference type="Gene3D" id="3.40.1030.10">
    <property type="entry name" value="Nucleoside phosphorylase/phosphoribosyltransferase catalytic domain"/>
    <property type="match status" value="1"/>
</dbReference>
<dbReference type="NCBIfam" id="TIGR02644">
    <property type="entry name" value="Y_phosphoryl"/>
    <property type="match status" value="1"/>
</dbReference>
<dbReference type="Pfam" id="PF00591">
    <property type="entry name" value="Glycos_transf_3"/>
    <property type="match status" value="1"/>
</dbReference>
<dbReference type="InterPro" id="IPR036320">
    <property type="entry name" value="Glycosyl_Trfase_fam3_N_dom_sf"/>
</dbReference>
<dbReference type="GO" id="GO:0005829">
    <property type="term" value="C:cytosol"/>
    <property type="evidence" value="ECO:0007669"/>
    <property type="project" value="TreeGrafter"/>
</dbReference>
<dbReference type="InterPro" id="IPR000053">
    <property type="entry name" value="Thymidine/pyrmidine_PPase"/>
</dbReference>
<dbReference type="Proteomes" id="UP000199372">
    <property type="component" value="Unassembled WGS sequence"/>
</dbReference>
<keyword evidence="9" id="KW-1185">Reference proteome</keyword>
<dbReference type="RefSeq" id="WP_091846224.1">
    <property type="nucleotide sequence ID" value="NZ_FOCM01000007.1"/>
</dbReference>
<keyword evidence="4" id="KW-0328">Glycosyltransferase</keyword>
<dbReference type="InterPro" id="IPR017872">
    <property type="entry name" value="Pyrmidine_PPase_CS"/>
</dbReference>
<dbReference type="SUPFAM" id="SSF54680">
    <property type="entry name" value="Pyrimidine nucleoside phosphorylase C-terminal domain"/>
    <property type="match status" value="1"/>
</dbReference>
<evidence type="ECO:0000256" key="4">
    <source>
        <dbReference type="ARBA" id="ARBA00022676"/>
    </source>
</evidence>
<accession>A0A1H8K6Q9</accession>
<dbReference type="GO" id="GO:0004645">
    <property type="term" value="F:1,4-alpha-oligoglucan phosphorylase activity"/>
    <property type="evidence" value="ECO:0007669"/>
    <property type="project" value="InterPro"/>
</dbReference>
<feature type="domain" description="Pyrimidine nucleoside phosphorylase C-terminal" evidence="7">
    <location>
        <begin position="347"/>
        <end position="421"/>
    </location>
</feature>
<evidence type="ECO:0000313" key="8">
    <source>
        <dbReference type="EMBL" id="SEN88156.1"/>
    </source>
</evidence>
<dbReference type="InterPro" id="IPR013102">
    <property type="entry name" value="PYNP_C"/>
</dbReference>
<dbReference type="PROSITE" id="PS00647">
    <property type="entry name" value="THYMID_PHOSPHORYLASE"/>
    <property type="match status" value="1"/>
</dbReference>
<proteinExistence type="inferred from homology"/>